<gene>
    <name evidence="3" type="ORF">MKK02DRAFT_39740</name>
</gene>
<keyword evidence="4" id="KW-1185">Reference proteome</keyword>
<evidence type="ECO:0000313" key="4">
    <source>
        <dbReference type="Proteomes" id="UP001164286"/>
    </source>
</evidence>
<dbReference type="GeneID" id="77729960"/>
<reference evidence="3" key="1">
    <citation type="journal article" date="2022" name="G3 (Bethesda)">
        <title>High quality genome of the basidiomycete yeast Dioszegia hungarica PDD-24b-2 isolated from cloud water.</title>
        <authorList>
            <person name="Jarrige D."/>
            <person name="Haridas S."/>
            <person name="Bleykasten-Grosshans C."/>
            <person name="Joly M."/>
            <person name="Nadalig T."/>
            <person name="Sancelme M."/>
            <person name="Vuilleumier S."/>
            <person name="Grigoriev I.V."/>
            <person name="Amato P."/>
            <person name="Bringel F."/>
        </authorList>
    </citation>
    <scope>NUCLEOTIDE SEQUENCE</scope>
    <source>
        <strain evidence="3">PDD-24b-2</strain>
    </source>
</reference>
<sequence>MSAPQASTTRQRANKDKDSTDPDVLNPTSLGTTSNKNVRRAGTKPNVDPPFWNMSMNRFLTYLTLSLGLLAAFYMWRFTVWAANAGGYWNLVTGKRAAQNINPNVNTNGGVAGMGSDAMIKSAASAARAAGSQASKAAAKGGKGKTGSVPSGNPDVQSQIYTLATALGVKPHELSEAIRPLIDPSVANPAEAAAKEIEMLKLQLQSLTAAGASAAQAPVAEKEKPNEGSLLGIVSEVLLD</sequence>
<comment type="caution">
    <text evidence="3">The sequence shown here is derived from an EMBL/GenBank/DDBJ whole genome shotgun (WGS) entry which is preliminary data.</text>
</comment>
<evidence type="ECO:0000256" key="1">
    <source>
        <dbReference type="SAM" id="MobiDB-lite"/>
    </source>
</evidence>
<feature type="compositionally biased region" description="Polar residues" evidence="1">
    <location>
        <begin position="26"/>
        <end position="36"/>
    </location>
</feature>
<accession>A0AA38HDA5</accession>
<feature type="compositionally biased region" description="Polar residues" evidence="1">
    <location>
        <begin position="1"/>
        <end position="11"/>
    </location>
</feature>
<feature type="region of interest" description="Disordered" evidence="1">
    <location>
        <begin position="1"/>
        <end position="49"/>
    </location>
</feature>
<organism evidence="3 4">
    <name type="scientific">Dioszegia hungarica</name>
    <dbReference type="NCBI Taxonomy" id="4972"/>
    <lineage>
        <taxon>Eukaryota</taxon>
        <taxon>Fungi</taxon>
        <taxon>Dikarya</taxon>
        <taxon>Basidiomycota</taxon>
        <taxon>Agaricomycotina</taxon>
        <taxon>Tremellomycetes</taxon>
        <taxon>Tremellales</taxon>
        <taxon>Bulleribasidiaceae</taxon>
        <taxon>Dioszegia</taxon>
    </lineage>
</organism>
<evidence type="ECO:0000256" key="2">
    <source>
        <dbReference type="SAM" id="Phobius"/>
    </source>
</evidence>
<dbReference type="AlphaFoldDB" id="A0AA38HDA5"/>
<dbReference type="RefSeq" id="XP_052949220.1">
    <property type="nucleotide sequence ID" value="XM_053090755.1"/>
</dbReference>
<protein>
    <submittedName>
        <fullName evidence="3">Uncharacterized protein</fullName>
    </submittedName>
</protein>
<evidence type="ECO:0000313" key="3">
    <source>
        <dbReference type="EMBL" id="KAI9639443.1"/>
    </source>
</evidence>
<proteinExistence type="predicted"/>
<feature type="transmembrane region" description="Helical" evidence="2">
    <location>
        <begin position="59"/>
        <end position="76"/>
    </location>
</feature>
<keyword evidence="2" id="KW-1133">Transmembrane helix</keyword>
<dbReference type="EMBL" id="JAKWFO010000001">
    <property type="protein sequence ID" value="KAI9639443.1"/>
    <property type="molecule type" value="Genomic_DNA"/>
</dbReference>
<keyword evidence="2" id="KW-0812">Transmembrane</keyword>
<dbReference type="Proteomes" id="UP001164286">
    <property type="component" value="Unassembled WGS sequence"/>
</dbReference>
<keyword evidence="2" id="KW-0472">Membrane</keyword>
<name>A0AA38HDA5_9TREE</name>